<keyword evidence="1" id="KW-0812">Transmembrane</keyword>
<name>A0ABT2D1H6_9BURK</name>
<dbReference type="Gene3D" id="1.10.10.1320">
    <property type="entry name" value="Anti-sigma factor, zinc-finger domain"/>
    <property type="match status" value="1"/>
</dbReference>
<gene>
    <name evidence="3" type="ORF">NX778_16295</name>
</gene>
<dbReference type="RefSeq" id="WP_258812817.1">
    <property type="nucleotide sequence ID" value="NZ_JANUGU010000005.1"/>
</dbReference>
<dbReference type="Proteomes" id="UP001204621">
    <property type="component" value="Unassembled WGS sequence"/>
</dbReference>
<reference evidence="3 4" key="1">
    <citation type="submission" date="2022-08" db="EMBL/GenBank/DDBJ databases">
        <title>Reclassification of Massilia species as members of the genera Telluria, Duganella, Pseudoduganella, Mokoshia gen. nov. and Zemynaea gen. nov. using orthogonal and non-orthogonal genome-based approaches.</title>
        <authorList>
            <person name="Bowman J.P."/>
        </authorList>
    </citation>
    <scope>NUCLEOTIDE SEQUENCE [LARGE SCALE GENOMIC DNA]</scope>
    <source>
        <strain evidence="3 4">JCM 31606</strain>
    </source>
</reference>
<evidence type="ECO:0000313" key="3">
    <source>
        <dbReference type="EMBL" id="MCS0659631.1"/>
    </source>
</evidence>
<evidence type="ECO:0000313" key="4">
    <source>
        <dbReference type="Proteomes" id="UP001204621"/>
    </source>
</evidence>
<keyword evidence="1" id="KW-1133">Transmembrane helix</keyword>
<protein>
    <submittedName>
        <fullName evidence="3">Zf-HC2 domain-containing protein</fullName>
    </submittedName>
</protein>
<dbReference type="InterPro" id="IPR027383">
    <property type="entry name" value="Znf_put"/>
</dbReference>
<feature type="domain" description="Putative zinc-finger" evidence="2">
    <location>
        <begin position="14"/>
        <end position="47"/>
    </location>
</feature>
<keyword evidence="4" id="KW-1185">Reference proteome</keyword>
<dbReference type="InterPro" id="IPR041916">
    <property type="entry name" value="Anti_sigma_zinc_sf"/>
</dbReference>
<comment type="caution">
    <text evidence="3">The sequence shown here is derived from an EMBL/GenBank/DDBJ whole genome shotgun (WGS) entry which is preliminary data.</text>
</comment>
<accession>A0ABT2D1H6</accession>
<evidence type="ECO:0000259" key="2">
    <source>
        <dbReference type="Pfam" id="PF13490"/>
    </source>
</evidence>
<dbReference type="EMBL" id="JANUGU010000005">
    <property type="protein sequence ID" value="MCS0659631.1"/>
    <property type="molecule type" value="Genomic_DNA"/>
</dbReference>
<proteinExistence type="predicted"/>
<sequence length="215" mass="23066">MNLNADIAGEAAHRAAREALPWLLNGSLEGGELDAVRAHVRSCALCRQELNQLRNLREAAQASPVPAIDPERALARMLSRLDTAQPSIPRPGLLPRWRARLAANEAAWLRGALVAQAAVIAALLVALVRPADTGAYRVLGANARQDASLVVVFKPQTTESEMRRIVRTSGVRIVDGPTVTDAYLVSASDATIALARLRAEPAVTLAEPLRAEERP</sequence>
<organism evidence="3 4">
    <name type="scientific">Massilia terrae</name>
    <dbReference type="NCBI Taxonomy" id="1811224"/>
    <lineage>
        <taxon>Bacteria</taxon>
        <taxon>Pseudomonadati</taxon>
        <taxon>Pseudomonadota</taxon>
        <taxon>Betaproteobacteria</taxon>
        <taxon>Burkholderiales</taxon>
        <taxon>Oxalobacteraceae</taxon>
        <taxon>Telluria group</taxon>
        <taxon>Massilia</taxon>
    </lineage>
</organism>
<evidence type="ECO:0000256" key="1">
    <source>
        <dbReference type="SAM" id="Phobius"/>
    </source>
</evidence>
<dbReference type="Pfam" id="PF13490">
    <property type="entry name" value="zf-HC2"/>
    <property type="match status" value="1"/>
</dbReference>
<keyword evidence="1" id="KW-0472">Membrane</keyword>
<feature type="transmembrane region" description="Helical" evidence="1">
    <location>
        <begin position="107"/>
        <end position="128"/>
    </location>
</feature>